<dbReference type="AlphaFoldDB" id="A0A3N4FZK9"/>
<organism evidence="1 2">
    <name type="scientific">Aerococcus agrisoli</name>
    <dbReference type="NCBI Taxonomy" id="2487350"/>
    <lineage>
        <taxon>Bacteria</taxon>
        <taxon>Bacillati</taxon>
        <taxon>Bacillota</taxon>
        <taxon>Bacilli</taxon>
        <taxon>Lactobacillales</taxon>
        <taxon>Aerococcaceae</taxon>
        <taxon>Aerococcus</taxon>
    </lineage>
</organism>
<dbReference type="EMBL" id="RKMG01000058">
    <property type="protein sequence ID" value="RPA55528.1"/>
    <property type="molecule type" value="Genomic_DNA"/>
</dbReference>
<evidence type="ECO:0000313" key="2">
    <source>
        <dbReference type="Proteomes" id="UP000273977"/>
    </source>
</evidence>
<name>A0A3N4FZK9_9LACT</name>
<dbReference type="RefSeq" id="WP_148076708.1">
    <property type="nucleotide sequence ID" value="NZ_RKMG01000058.1"/>
</dbReference>
<sequence length="362" mass="42496">MLSENNVNYELVNTDNLNRAIKTLIKFAIESDDSNELKNVQTIFLLMRNNNFEMKDEMEAYLKREWPDFYFNEYLFEKNKDKKSQENLIKSKIKDIRNRNFTQGKNGLYSGYGTNIYLESENILRIGNVRIDNQTIDELFTVTSNSVLSSKQLVEDKLNAYRLMIFLLRYDETIIERNNELITQIIQFQDYEHATESMMSHVDSTMLILSHLLLLECLGKNKFSEIAQVLSILTNPGNQVEACKMILIFLHNYKNFKIRTNLESLFLQYSLLWANSDNISVRWNNVHLQLTLIEKKGFKKLIGKNLQSIMNTDNAMIKSQIVHKIDVLEKLDKKLSKAIYDIAKEDNNFVIRKISKLYINSH</sequence>
<comment type="caution">
    <text evidence="1">The sequence shown here is derived from an EMBL/GenBank/DDBJ whole genome shotgun (WGS) entry which is preliminary data.</text>
</comment>
<keyword evidence="2" id="KW-1185">Reference proteome</keyword>
<protein>
    <submittedName>
        <fullName evidence="1">Uncharacterized protein</fullName>
    </submittedName>
</protein>
<dbReference type="OrthoDB" id="2053534at2"/>
<accession>A0A3N4FZK9</accession>
<dbReference type="Proteomes" id="UP000273977">
    <property type="component" value="Unassembled WGS sequence"/>
</dbReference>
<reference evidence="1 2" key="1">
    <citation type="submission" date="2018-11" db="EMBL/GenBank/DDBJ databases">
        <title>Aerococcus sp. SJQ22, whole genome shotgun sequence.</title>
        <authorList>
            <person name="Sun L."/>
            <person name="Gao X."/>
            <person name="Chen W."/>
            <person name="Huang K."/>
        </authorList>
    </citation>
    <scope>NUCLEOTIDE SEQUENCE [LARGE SCALE GENOMIC DNA]</scope>
    <source>
        <strain evidence="1 2">SJQ22</strain>
    </source>
</reference>
<evidence type="ECO:0000313" key="1">
    <source>
        <dbReference type="EMBL" id="RPA55528.1"/>
    </source>
</evidence>
<proteinExistence type="predicted"/>
<gene>
    <name evidence="1" type="ORF">EF384_09455</name>
</gene>